<proteinExistence type="predicted"/>
<evidence type="ECO:0000313" key="2">
    <source>
        <dbReference type="Proteomes" id="UP000694564"/>
    </source>
</evidence>
<name>A0A8D2DU44_SCIVU</name>
<keyword evidence="2" id="KW-1185">Reference proteome</keyword>
<dbReference type="Proteomes" id="UP000694564">
    <property type="component" value="Chromosome 3"/>
</dbReference>
<sequence>MLGDICHLKPETLSLPPGASESPGCQRRHTSQQASFAVSSPTWDHVRAFQKVGETTALSHLLSWVEHQVTHPCLLPQPLSLSRASAPCTWTRSGTS</sequence>
<reference evidence="1" key="2">
    <citation type="submission" date="2025-09" db="UniProtKB">
        <authorList>
            <consortium name="Ensembl"/>
        </authorList>
    </citation>
    <scope>IDENTIFICATION</scope>
</reference>
<dbReference type="Ensembl" id="ENSSVLT00005032286.1">
    <property type="protein sequence ID" value="ENSSVLP00005029056.1"/>
    <property type="gene ID" value="ENSSVLG00005022947.1"/>
</dbReference>
<dbReference type="AlphaFoldDB" id="A0A8D2DU44"/>
<accession>A0A8D2DU44</accession>
<reference evidence="1" key="1">
    <citation type="submission" date="2025-08" db="UniProtKB">
        <authorList>
            <consortium name="Ensembl"/>
        </authorList>
    </citation>
    <scope>IDENTIFICATION</scope>
</reference>
<evidence type="ECO:0000313" key="1">
    <source>
        <dbReference type="Ensembl" id="ENSSVLP00005029056.1"/>
    </source>
</evidence>
<organism evidence="1 2">
    <name type="scientific">Sciurus vulgaris</name>
    <name type="common">Eurasian red squirrel</name>
    <dbReference type="NCBI Taxonomy" id="55149"/>
    <lineage>
        <taxon>Eukaryota</taxon>
        <taxon>Metazoa</taxon>
        <taxon>Chordata</taxon>
        <taxon>Craniata</taxon>
        <taxon>Vertebrata</taxon>
        <taxon>Euteleostomi</taxon>
        <taxon>Mammalia</taxon>
        <taxon>Eutheria</taxon>
        <taxon>Euarchontoglires</taxon>
        <taxon>Glires</taxon>
        <taxon>Rodentia</taxon>
        <taxon>Sciuromorpha</taxon>
        <taxon>Sciuridae</taxon>
        <taxon>Sciurinae</taxon>
        <taxon>Sciurini</taxon>
        <taxon>Sciurus</taxon>
    </lineage>
</organism>
<protein>
    <submittedName>
        <fullName evidence="1">Uncharacterized protein</fullName>
    </submittedName>
</protein>